<proteinExistence type="predicted"/>
<reference evidence="1 2" key="2">
    <citation type="submission" date="2018-11" db="EMBL/GenBank/DDBJ databases">
        <authorList>
            <consortium name="Pathogen Informatics"/>
        </authorList>
    </citation>
    <scope>NUCLEOTIDE SEQUENCE [LARGE SCALE GENOMIC DNA]</scope>
</reference>
<dbReference type="PANTHER" id="PTHR43319:SF4">
    <property type="entry name" value="BETA-LACTAMASE DOMAIN-CONTAINING PROTEIN 2"/>
    <property type="match status" value="1"/>
</dbReference>
<organism evidence="3">
    <name type="scientific">Gongylonema pulchrum</name>
    <dbReference type="NCBI Taxonomy" id="637853"/>
    <lineage>
        <taxon>Eukaryota</taxon>
        <taxon>Metazoa</taxon>
        <taxon>Ecdysozoa</taxon>
        <taxon>Nematoda</taxon>
        <taxon>Chromadorea</taxon>
        <taxon>Rhabditida</taxon>
        <taxon>Spirurina</taxon>
        <taxon>Spiruromorpha</taxon>
        <taxon>Spiruroidea</taxon>
        <taxon>Gongylonematidae</taxon>
        <taxon>Gongylonema</taxon>
    </lineage>
</organism>
<evidence type="ECO:0000313" key="2">
    <source>
        <dbReference type="Proteomes" id="UP000271098"/>
    </source>
</evidence>
<evidence type="ECO:0000313" key="3">
    <source>
        <dbReference type="WBParaSite" id="GPUH_0000948001-mRNA-1"/>
    </source>
</evidence>
<accession>A0A183DL78</accession>
<dbReference type="AlphaFoldDB" id="A0A183DL78"/>
<name>A0A183DL78_9BILA</name>
<dbReference type="SUPFAM" id="SSF56601">
    <property type="entry name" value="beta-lactamase/transpeptidase-like"/>
    <property type="match status" value="1"/>
</dbReference>
<dbReference type="InterPro" id="IPR012338">
    <property type="entry name" value="Beta-lactam/transpept-like"/>
</dbReference>
<gene>
    <name evidence="1" type="ORF">GPUH_LOCUS9469</name>
</gene>
<dbReference type="WBParaSite" id="GPUH_0000948001-mRNA-1">
    <property type="protein sequence ID" value="GPUH_0000948001-mRNA-1"/>
    <property type="gene ID" value="GPUH_0000948001"/>
</dbReference>
<dbReference type="PANTHER" id="PTHR43319">
    <property type="entry name" value="BETA-LACTAMASE-RELATED"/>
    <property type="match status" value="1"/>
</dbReference>
<keyword evidence="2" id="KW-1185">Reference proteome</keyword>
<reference evidence="3" key="1">
    <citation type="submission" date="2016-06" db="UniProtKB">
        <authorList>
            <consortium name="WormBaseParasite"/>
        </authorList>
    </citation>
    <scope>IDENTIFICATION</scope>
</reference>
<sequence>MEQGAALGITKARDLARLFSLFLQGRIVSSCLLDLYRTPEVAHGLDEVILAPLPKGYGFMYERHPYKPVCFF</sequence>
<protein>
    <submittedName>
        <fullName evidence="3">Enoyl-CoA hydratase</fullName>
    </submittedName>
</protein>
<dbReference type="InterPro" id="IPR052907">
    <property type="entry name" value="Beta-lactamase/esterase"/>
</dbReference>
<dbReference type="EMBL" id="UYRT01031136">
    <property type="protein sequence ID" value="VDK72772.1"/>
    <property type="molecule type" value="Genomic_DNA"/>
</dbReference>
<dbReference type="Proteomes" id="UP000271098">
    <property type="component" value="Unassembled WGS sequence"/>
</dbReference>
<evidence type="ECO:0000313" key="1">
    <source>
        <dbReference type="EMBL" id="VDK72772.1"/>
    </source>
</evidence>
<dbReference type="OrthoDB" id="5946976at2759"/>